<accession>A0A068WIA0</accession>
<proteinExistence type="predicted"/>
<evidence type="ECO:0000313" key="2">
    <source>
        <dbReference type="EMBL" id="CDS17405.1"/>
    </source>
</evidence>
<evidence type="ECO:0000313" key="3">
    <source>
        <dbReference type="Proteomes" id="UP000492820"/>
    </source>
</evidence>
<dbReference type="InterPro" id="IPR019181">
    <property type="entry name" value="LSM12_ABD"/>
</dbReference>
<name>A0A068WIA0_ECHGR</name>
<evidence type="ECO:0000313" key="4">
    <source>
        <dbReference type="WBParaSite" id="EgrG_001015300"/>
    </source>
</evidence>
<protein>
    <submittedName>
        <fullName evidence="2 4">Protein lsm12</fullName>
    </submittedName>
</protein>
<reference evidence="2" key="2">
    <citation type="submission" date="2014-06" db="EMBL/GenBank/DDBJ databases">
        <authorList>
            <person name="Aslett M."/>
        </authorList>
    </citation>
    <scope>NUCLEOTIDE SEQUENCE</scope>
</reference>
<organism evidence="2">
    <name type="scientific">Echinococcus granulosus</name>
    <name type="common">Hydatid tapeworm</name>
    <dbReference type="NCBI Taxonomy" id="6210"/>
    <lineage>
        <taxon>Eukaryota</taxon>
        <taxon>Metazoa</taxon>
        <taxon>Spiralia</taxon>
        <taxon>Lophotrochozoa</taxon>
        <taxon>Platyhelminthes</taxon>
        <taxon>Cestoda</taxon>
        <taxon>Eucestoda</taxon>
        <taxon>Cyclophyllidea</taxon>
        <taxon>Taeniidae</taxon>
        <taxon>Echinococcus</taxon>
        <taxon>Echinococcus granulosus group</taxon>
    </lineage>
</organism>
<dbReference type="SMART" id="SM00995">
    <property type="entry name" value="AD"/>
    <property type="match status" value="1"/>
</dbReference>
<dbReference type="Proteomes" id="UP000492820">
    <property type="component" value="Unassembled WGS sequence"/>
</dbReference>
<dbReference type="WBParaSite" id="EgrG_001015300">
    <property type="protein sequence ID" value="EgrG_001015300"/>
    <property type="gene ID" value="EgrG_001015300"/>
</dbReference>
<dbReference type="EMBL" id="LK028577">
    <property type="protein sequence ID" value="CDS17405.1"/>
    <property type="molecule type" value="Genomic_DNA"/>
</dbReference>
<reference evidence="4" key="3">
    <citation type="submission" date="2020-10" db="UniProtKB">
        <authorList>
            <consortium name="WormBaseParasite"/>
        </authorList>
    </citation>
    <scope>IDENTIFICATION</scope>
</reference>
<dbReference type="InterPro" id="IPR047574">
    <property type="entry name" value="AD"/>
</dbReference>
<dbReference type="PROSITE" id="PS52001">
    <property type="entry name" value="AD"/>
    <property type="match status" value="1"/>
</dbReference>
<dbReference type="AlphaFoldDB" id="A0A068WIA0"/>
<reference evidence="2 3" key="1">
    <citation type="journal article" date="2013" name="Nature">
        <title>The genomes of four tapeworm species reveal adaptations to parasitism.</title>
        <authorList>
            <person name="Tsai I.J."/>
            <person name="Zarowiecki M."/>
            <person name="Holroyd N."/>
            <person name="Garciarrubio A."/>
            <person name="Sanchez-Flores A."/>
            <person name="Brooks K.L."/>
            <person name="Tracey A."/>
            <person name="Bobes R.J."/>
            <person name="Fragoso G."/>
            <person name="Sciutto E."/>
            <person name="Aslett M."/>
            <person name="Beasley H."/>
            <person name="Bennett H.M."/>
            <person name="Cai J."/>
            <person name="Camicia F."/>
            <person name="Clark R."/>
            <person name="Cucher M."/>
            <person name="De Silva N."/>
            <person name="Day T.A."/>
            <person name="Deplazes P."/>
            <person name="Estrada K."/>
            <person name="Fernandez C."/>
            <person name="Holland P.W."/>
            <person name="Hou J."/>
            <person name="Hu S."/>
            <person name="Huckvale T."/>
            <person name="Hung S.S."/>
            <person name="Kamenetzky L."/>
            <person name="Keane J.A."/>
            <person name="Kiss F."/>
            <person name="Koziol U."/>
            <person name="Lambert O."/>
            <person name="Liu K."/>
            <person name="Luo X."/>
            <person name="Luo Y."/>
            <person name="Macchiaroli N."/>
            <person name="Nichol S."/>
            <person name="Paps J."/>
            <person name="Parkinson J."/>
            <person name="Pouchkina-Stantcheva N."/>
            <person name="Riddiford N."/>
            <person name="Rosenzvit M."/>
            <person name="Salinas G."/>
            <person name="Wasmuth J.D."/>
            <person name="Zamanian M."/>
            <person name="Zheng Y."/>
            <person name="Cai X."/>
            <person name="Soberon X."/>
            <person name="Olson P.D."/>
            <person name="Laclette J.P."/>
            <person name="Brehm K."/>
            <person name="Berriman M."/>
            <person name="Garciarrubio A."/>
            <person name="Bobes R.J."/>
            <person name="Fragoso G."/>
            <person name="Sanchez-Flores A."/>
            <person name="Estrada K."/>
            <person name="Cevallos M.A."/>
            <person name="Morett E."/>
            <person name="Gonzalez V."/>
            <person name="Portillo T."/>
            <person name="Ochoa-Leyva A."/>
            <person name="Jose M.V."/>
            <person name="Sciutto E."/>
            <person name="Landa A."/>
            <person name="Jimenez L."/>
            <person name="Valdes V."/>
            <person name="Carrero J.C."/>
            <person name="Larralde C."/>
            <person name="Morales-Montor J."/>
            <person name="Limon-Lason J."/>
            <person name="Soberon X."/>
            <person name="Laclette J.P."/>
        </authorList>
    </citation>
    <scope>NUCLEOTIDE SEQUENCE [LARGE SCALE GENOMIC DNA]</scope>
</reference>
<gene>
    <name evidence="2" type="ORF">EgrG_001015300</name>
</gene>
<dbReference type="Pfam" id="PF09793">
    <property type="entry name" value="AD"/>
    <property type="match status" value="1"/>
</dbReference>
<sequence length="178" mass="21066">MWKGVRPGVYVEFTMDDGENLDGEVLYSDDNQKFFMFQRPAKSGRQDSYDVYFYRHENVKEIRIIKPNASFSYPELDLEKVTARSNRNERQEQERMKLFEPDVPKEVRNLFEHLSKTLPGEAQLSVRWVKPDIHVLEQTVIKPPYSAESVQERSESVKAKSERDYVRKLFYSERSSDS</sequence>
<evidence type="ECO:0000259" key="1">
    <source>
        <dbReference type="PROSITE" id="PS52001"/>
    </source>
</evidence>
<dbReference type="InterPro" id="IPR039683">
    <property type="entry name" value="Lsm12-like"/>
</dbReference>
<feature type="domain" description="AD" evidence="1">
    <location>
        <begin position="74"/>
        <end position="178"/>
    </location>
</feature>
<dbReference type="PANTHER" id="PTHR13542">
    <property type="entry name" value="LSM12 HOMOLOG"/>
    <property type="match status" value="1"/>
</dbReference>